<feature type="transmembrane region" description="Helical" evidence="10">
    <location>
        <begin position="703"/>
        <end position="725"/>
    </location>
</feature>
<keyword evidence="13" id="KW-1185">Reference proteome</keyword>
<comment type="subcellular location">
    <subcellularLocation>
        <location evidence="1">Membrane</location>
        <topology evidence="1">Multi-pass membrane protein</topology>
    </subcellularLocation>
</comment>
<evidence type="ECO:0000256" key="9">
    <source>
        <dbReference type="SAM" id="MobiDB-lite"/>
    </source>
</evidence>
<evidence type="ECO:0000313" key="13">
    <source>
        <dbReference type="Proteomes" id="UP000093000"/>
    </source>
</evidence>
<dbReference type="InterPro" id="IPR017978">
    <property type="entry name" value="GPCR_3_C"/>
</dbReference>
<dbReference type="EMBL" id="LUGH01000057">
    <property type="protein sequence ID" value="OBZ90246.1"/>
    <property type="molecule type" value="Genomic_DNA"/>
</dbReference>
<evidence type="ECO:0000256" key="7">
    <source>
        <dbReference type="ARBA" id="ARBA00023180"/>
    </source>
</evidence>
<feature type="domain" description="G-protein coupled receptors family 3 profile" evidence="11">
    <location>
        <begin position="479"/>
        <end position="729"/>
    </location>
</feature>
<dbReference type="CDD" id="cd15047">
    <property type="entry name" value="7tmC_GABA-B-like"/>
    <property type="match status" value="1"/>
</dbReference>
<reference evidence="12 13" key="1">
    <citation type="submission" date="2016-03" db="EMBL/GenBank/DDBJ databases">
        <title>Choanephora cucurbitarum.</title>
        <authorList>
            <person name="Min B."/>
            <person name="Park H."/>
            <person name="Park J.-H."/>
            <person name="Shin H.-D."/>
            <person name="Choi I.-G."/>
        </authorList>
    </citation>
    <scope>NUCLEOTIDE SEQUENCE [LARGE SCALE GENOMIC DNA]</scope>
    <source>
        <strain evidence="12 13">KUS-F28377</strain>
    </source>
</reference>
<dbReference type="InParanoid" id="A0A1C7NP54"/>
<evidence type="ECO:0000259" key="11">
    <source>
        <dbReference type="PROSITE" id="PS50259"/>
    </source>
</evidence>
<keyword evidence="4" id="KW-0297">G-protein coupled receptor</keyword>
<dbReference type="PANTHER" id="PTHR10519">
    <property type="entry name" value="GABA-B RECEPTOR"/>
    <property type="match status" value="1"/>
</dbReference>
<evidence type="ECO:0000256" key="8">
    <source>
        <dbReference type="ARBA" id="ARBA00023224"/>
    </source>
</evidence>
<sequence>MTTFNSTSSIFGKQLTDDLYNAYNQTDNSTVFITPRYNTTGKIELKIGVLLPFTQKKDDLTAQIVWGGSSAIRMAVNEINNKQIIPGAYVTLIQKDSFPDASLDQMAVTNAVYASVTLLQQGVIGVIGDISSSWTSLSAIMTSTLEIPQCSYTANAIAFSDKSQYSHFFRTIPTQVIIADVMLSFVSTQGWKKLGVIYTDDPLGQQFYQKSLVQAKAMNINIMHFQALSTASTIDNINTALINITDSGARIIMVAATAVPQSQLLIQAHELGLLSNDYVWLMMGDTTKELKSSIDSYNKNHSKTIDYATDYQGLFLFDNWLSLEGYPPFEEFLDRWAMLDPNTYPYAGQRNISSYEGLAYSCMMVMAEGFGKKIAESRNQTDQLLKLVNGGLGEEMVPTSFNVGYVGPEGKMTYDLNGDLTTGNYLVYNLQQGHKAVIGKSTGGLLNMTSLPMFFDGTSQPPQDSPPSAALNPNIDSSISRVILAISSIGVLFATFCFLVVLLYRKHEVFKASSPLFCCLELVGFILTYFSVVTMIGIPTATTCIVTPATFTLGFVLVLGNMIAKNYRIYRIFNNIFITRNVITDSHVTKTVFSLVAVDVIILVIGLATTRPFPEKIEITSSSHYWMCEAQGGSKVVFLVLFVIYAAILLLFATFLAAKTRSAGTQYQRYRECKQMGFSVYNILLCAVIGFVVSVIPDTTFYTRYYFSVTVTLWATSFSMFIVFVPKLHDFFQHKITEELQNQMKKETTLDKKRKPLLSFLKSRAATHHLQDHHMEYGNELLSLDQILASSHPVLDEDDEDEEEEEGQEENDHQLRRRKASAVSAASTTYYKNGQGNLIEIHEGELPVRKAFRYFPFLSQWEMHHIMVFPWLNYFSHFSKDAKKGTVMSYSHATIYSTKLEDYVLKIHGQGWSDMYIQLPSLNSLHTWEQCFSQKKPEFLSAAPIQLKPPVPPIPSLQQMDMITHPHDMLASSMSQDHLLRRLSDQSEEVISNSNTAVMPMHAHIKS</sequence>
<dbReference type="PRINTS" id="PR00248">
    <property type="entry name" value="GPCRMGR"/>
</dbReference>
<gene>
    <name evidence="12" type="primary">GABBR2</name>
    <name evidence="12" type="ORF">A0J61_01711</name>
</gene>
<evidence type="ECO:0000256" key="6">
    <source>
        <dbReference type="ARBA" id="ARBA00023170"/>
    </source>
</evidence>
<organism evidence="12 13">
    <name type="scientific">Choanephora cucurbitarum</name>
    <dbReference type="NCBI Taxonomy" id="101091"/>
    <lineage>
        <taxon>Eukaryota</taxon>
        <taxon>Fungi</taxon>
        <taxon>Fungi incertae sedis</taxon>
        <taxon>Mucoromycota</taxon>
        <taxon>Mucoromycotina</taxon>
        <taxon>Mucoromycetes</taxon>
        <taxon>Mucorales</taxon>
        <taxon>Mucorineae</taxon>
        <taxon>Choanephoraceae</taxon>
        <taxon>Choanephoroideae</taxon>
        <taxon>Choanephora</taxon>
    </lineage>
</organism>
<dbReference type="Proteomes" id="UP000093000">
    <property type="component" value="Unassembled WGS sequence"/>
</dbReference>
<dbReference type="OrthoDB" id="5984008at2759"/>
<evidence type="ECO:0000256" key="10">
    <source>
        <dbReference type="SAM" id="Phobius"/>
    </source>
</evidence>
<evidence type="ECO:0000256" key="1">
    <source>
        <dbReference type="ARBA" id="ARBA00004141"/>
    </source>
</evidence>
<evidence type="ECO:0000313" key="12">
    <source>
        <dbReference type="EMBL" id="OBZ90246.1"/>
    </source>
</evidence>
<dbReference type="InterPro" id="IPR001828">
    <property type="entry name" value="ANF_lig-bd_rcpt"/>
</dbReference>
<evidence type="ECO:0000256" key="5">
    <source>
        <dbReference type="ARBA" id="ARBA00023136"/>
    </source>
</evidence>
<feature type="transmembrane region" description="Helical" evidence="10">
    <location>
        <begin position="678"/>
        <end position="697"/>
    </location>
</feature>
<dbReference type="Pfam" id="PF01094">
    <property type="entry name" value="ANF_receptor"/>
    <property type="match status" value="1"/>
</dbReference>
<dbReference type="InterPro" id="IPR002455">
    <property type="entry name" value="GPCR3_GABA-B"/>
</dbReference>
<dbReference type="Pfam" id="PF00003">
    <property type="entry name" value="7tm_3"/>
    <property type="match status" value="1"/>
</dbReference>
<dbReference type="PANTHER" id="PTHR10519:SF20">
    <property type="entry name" value="G-PROTEIN COUPLED RECEPTOR 156-RELATED"/>
    <property type="match status" value="1"/>
</dbReference>
<feature type="compositionally biased region" description="Acidic residues" evidence="9">
    <location>
        <begin position="796"/>
        <end position="809"/>
    </location>
</feature>
<evidence type="ECO:0000256" key="2">
    <source>
        <dbReference type="ARBA" id="ARBA00022692"/>
    </source>
</evidence>
<accession>A0A1C7NP54</accession>
<dbReference type="SUPFAM" id="SSF53822">
    <property type="entry name" value="Periplasmic binding protein-like I"/>
    <property type="match status" value="1"/>
</dbReference>
<keyword evidence="7" id="KW-0325">Glycoprotein</keyword>
<dbReference type="Gene3D" id="3.40.50.2300">
    <property type="match status" value="2"/>
</dbReference>
<evidence type="ECO:0000256" key="4">
    <source>
        <dbReference type="ARBA" id="ARBA00023040"/>
    </source>
</evidence>
<feature type="transmembrane region" description="Helical" evidence="10">
    <location>
        <begin position="516"/>
        <end position="539"/>
    </location>
</feature>
<dbReference type="InterPro" id="IPR000337">
    <property type="entry name" value="GPCR_3"/>
</dbReference>
<keyword evidence="8" id="KW-0807">Transducer</keyword>
<name>A0A1C7NP54_9FUNG</name>
<dbReference type="AlphaFoldDB" id="A0A1C7NP54"/>
<dbReference type="GO" id="GO:0038039">
    <property type="term" value="C:G protein-coupled receptor heterodimeric complex"/>
    <property type="evidence" value="ECO:0007669"/>
    <property type="project" value="TreeGrafter"/>
</dbReference>
<dbReference type="GO" id="GO:0007214">
    <property type="term" value="P:gamma-aminobutyric acid signaling pathway"/>
    <property type="evidence" value="ECO:0007669"/>
    <property type="project" value="TreeGrafter"/>
</dbReference>
<evidence type="ECO:0000256" key="3">
    <source>
        <dbReference type="ARBA" id="ARBA00022989"/>
    </source>
</evidence>
<dbReference type="PROSITE" id="PS50259">
    <property type="entry name" value="G_PROTEIN_RECEP_F3_4"/>
    <property type="match status" value="1"/>
</dbReference>
<feature type="transmembrane region" description="Helical" evidence="10">
    <location>
        <begin position="636"/>
        <end position="658"/>
    </location>
</feature>
<feature type="transmembrane region" description="Helical" evidence="10">
    <location>
        <begin position="545"/>
        <end position="567"/>
    </location>
</feature>
<feature type="region of interest" description="Disordered" evidence="9">
    <location>
        <begin position="794"/>
        <end position="819"/>
    </location>
</feature>
<proteinExistence type="predicted"/>
<dbReference type="GO" id="GO:0004965">
    <property type="term" value="F:G protein-coupled GABA receptor activity"/>
    <property type="evidence" value="ECO:0007669"/>
    <property type="project" value="InterPro"/>
</dbReference>
<protein>
    <submittedName>
        <fullName evidence="12">Gamma-aminobutyric acid type B receptor subunit 2</fullName>
    </submittedName>
</protein>
<keyword evidence="3 10" id="KW-1133">Transmembrane helix</keyword>
<dbReference type="InterPro" id="IPR028082">
    <property type="entry name" value="Peripla_BP_I"/>
</dbReference>
<comment type="caution">
    <text evidence="12">The sequence shown here is derived from an EMBL/GenBank/DDBJ whole genome shotgun (WGS) entry which is preliminary data.</text>
</comment>
<keyword evidence="2 10" id="KW-0812">Transmembrane</keyword>
<feature type="transmembrane region" description="Helical" evidence="10">
    <location>
        <begin position="588"/>
        <end position="608"/>
    </location>
</feature>
<keyword evidence="5 10" id="KW-0472">Membrane</keyword>
<dbReference type="PRINTS" id="PR01176">
    <property type="entry name" value="GABABRECEPTR"/>
</dbReference>
<dbReference type="STRING" id="101091.A0A1C7NP54"/>
<feature type="transmembrane region" description="Helical" evidence="10">
    <location>
        <begin position="482"/>
        <end position="504"/>
    </location>
</feature>
<keyword evidence="6 12" id="KW-0675">Receptor</keyword>